<accession>A0A2S3VTS9</accession>
<evidence type="ECO:0000313" key="1">
    <source>
        <dbReference type="EMBL" id="POF43346.1"/>
    </source>
</evidence>
<dbReference type="AlphaFoldDB" id="A0A2S3VTS9"/>
<evidence type="ECO:0000313" key="2">
    <source>
        <dbReference type="Proteomes" id="UP000237440"/>
    </source>
</evidence>
<reference evidence="2" key="1">
    <citation type="submission" date="2017-02" db="EMBL/GenBank/DDBJ databases">
        <authorList>
            <person name="Furmanczyk E.M."/>
        </authorList>
    </citation>
    <scope>NUCLEOTIDE SEQUENCE [LARGE SCALE GENOMIC DNA]</scope>
    <source>
        <strain evidence="2">AP3_22</strain>
    </source>
</reference>
<comment type="caution">
    <text evidence="1">The sequence shown here is derived from an EMBL/GenBank/DDBJ whole genome shotgun (WGS) entry which is preliminary data.</text>
</comment>
<protein>
    <submittedName>
        <fullName evidence="1">Uncharacterized protein</fullName>
    </submittedName>
</protein>
<keyword evidence="2" id="KW-1185">Reference proteome</keyword>
<proteinExistence type="predicted"/>
<sequence length="68" mass="7171">MSKYTRTFSTPDLSSEANPAIVSPAVPEARFTIFGIVSEVSCGGVTSAVELMKLMLVFTPMLASSLGE</sequence>
<dbReference type="Proteomes" id="UP000237440">
    <property type="component" value="Unassembled WGS sequence"/>
</dbReference>
<organism evidence="1 2">
    <name type="scientific">Pseudomonas laurylsulfativorans</name>
    <dbReference type="NCBI Taxonomy" id="1943631"/>
    <lineage>
        <taxon>Bacteria</taxon>
        <taxon>Pseudomonadati</taxon>
        <taxon>Pseudomonadota</taxon>
        <taxon>Gammaproteobacteria</taxon>
        <taxon>Pseudomonadales</taxon>
        <taxon>Pseudomonadaceae</taxon>
        <taxon>Pseudomonas</taxon>
    </lineage>
</organism>
<gene>
    <name evidence="1" type="ORF">B0D71_00570</name>
</gene>
<name>A0A2S3VTS9_9PSED</name>
<dbReference type="EMBL" id="MUJK01000001">
    <property type="protein sequence ID" value="POF43346.1"/>
    <property type="molecule type" value="Genomic_DNA"/>
</dbReference>